<dbReference type="InterPro" id="IPR053151">
    <property type="entry name" value="RNase_H-like"/>
</dbReference>
<dbReference type="InterPro" id="IPR036397">
    <property type="entry name" value="RNaseH_sf"/>
</dbReference>
<comment type="caution">
    <text evidence="2">The sequence shown here is derived from an EMBL/GenBank/DDBJ whole genome shotgun (WGS) entry which is preliminary data.</text>
</comment>
<dbReference type="Gramene" id="PHT70868">
    <property type="protein sequence ID" value="PHT70868"/>
    <property type="gene ID" value="T459_25972"/>
</dbReference>
<dbReference type="GO" id="GO:0004523">
    <property type="term" value="F:RNA-DNA hybrid ribonuclease activity"/>
    <property type="evidence" value="ECO:0007669"/>
    <property type="project" value="InterPro"/>
</dbReference>
<evidence type="ECO:0000313" key="3">
    <source>
        <dbReference type="Proteomes" id="UP000222542"/>
    </source>
</evidence>
<dbReference type="EMBL" id="AYRZ02000010">
    <property type="protein sequence ID" value="PHT70868.1"/>
    <property type="molecule type" value="Genomic_DNA"/>
</dbReference>
<dbReference type="PANTHER" id="PTHR47723">
    <property type="entry name" value="OS05G0353850 PROTEIN"/>
    <property type="match status" value="1"/>
</dbReference>
<reference evidence="2 3" key="1">
    <citation type="journal article" date="2014" name="Nat. Genet.">
        <title>Genome sequence of the hot pepper provides insights into the evolution of pungency in Capsicum species.</title>
        <authorList>
            <person name="Kim S."/>
            <person name="Park M."/>
            <person name="Yeom S.I."/>
            <person name="Kim Y.M."/>
            <person name="Lee J.M."/>
            <person name="Lee H.A."/>
            <person name="Seo E."/>
            <person name="Choi J."/>
            <person name="Cheong K."/>
            <person name="Kim K.T."/>
            <person name="Jung K."/>
            <person name="Lee G.W."/>
            <person name="Oh S.K."/>
            <person name="Bae C."/>
            <person name="Kim S.B."/>
            <person name="Lee H.Y."/>
            <person name="Kim S.Y."/>
            <person name="Kim M.S."/>
            <person name="Kang B.C."/>
            <person name="Jo Y.D."/>
            <person name="Yang H.B."/>
            <person name="Jeong H.J."/>
            <person name="Kang W.H."/>
            <person name="Kwon J.K."/>
            <person name="Shin C."/>
            <person name="Lim J.Y."/>
            <person name="Park J.H."/>
            <person name="Huh J.H."/>
            <person name="Kim J.S."/>
            <person name="Kim B.D."/>
            <person name="Cohen O."/>
            <person name="Paran I."/>
            <person name="Suh M.C."/>
            <person name="Lee S.B."/>
            <person name="Kim Y.K."/>
            <person name="Shin Y."/>
            <person name="Noh S.J."/>
            <person name="Park J."/>
            <person name="Seo Y.S."/>
            <person name="Kwon S.Y."/>
            <person name="Kim H.A."/>
            <person name="Park J.M."/>
            <person name="Kim H.J."/>
            <person name="Choi S.B."/>
            <person name="Bosland P.W."/>
            <person name="Reeves G."/>
            <person name="Jo S.H."/>
            <person name="Lee B.W."/>
            <person name="Cho H.T."/>
            <person name="Choi H.S."/>
            <person name="Lee M.S."/>
            <person name="Yu Y."/>
            <person name="Do Choi Y."/>
            <person name="Park B.S."/>
            <person name="van Deynze A."/>
            <person name="Ashrafi H."/>
            <person name="Hill T."/>
            <person name="Kim W.T."/>
            <person name="Pai H.S."/>
            <person name="Ahn H.K."/>
            <person name="Yeam I."/>
            <person name="Giovannoni J.J."/>
            <person name="Rose J.K."/>
            <person name="Sorensen I."/>
            <person name="Lee S.J."/>
            <person name="Kim R.W."/>
            <person name="Choi I.Y."/>
            <person name="Choi B.S."/>
            <person name="Lim J.S."/>
            <person name="Lee Y.H."/>
            <person name="Choi D."/>
        </authorList>
    </citation>
    <scope>NUCLEOTIDE SEQUENCE [LARGE SCALE GENOMIC DNA]</scope>
    <source>
        <strain evidence="3">cv. CM334</strain>
    </source>
</reference>
<dbReference type="InterPro" id="IPR002156">
    <property type="entry name" value="RNaseH_domain"/>
</dbReference>
<dbReference type="Pfam" id="PF13456">
    <property type="entry name" value="RVT_3"/>
    <property type="match status" value="1"/>
</dbReference>
<dbReference type="Proteomes" id="UP000222542">
    <property type="component" value="Unassembled WGS sequence"/>
</dbReference>
<dbReference type="CDD" id="cd06222">
    <property type="entry name" value="RNase_H_like"/>
    <property type="match status" value="1"/>
</dbReference>
<proteinExistence type="predicted"/>
<dbReference type="GO" id="GO:0003676">
    <property type="term" value="F:nucleic acid binding"/>
    <property type="evidence" value="ECO:0007669"/>
    <property type="project" value="InterPro"/>
</dbReference>
<dbReference type="InterPro" id="IPR012337">
    <property type="entry name" value="RNaseH-like_sf"/>
</dbReference>
<dbReference type="Gene3D" id="3.30.420.10">
    <property type="entry name" value="Ribonuclease H-like superfamily/Ribonuclease H"/>
    <property type="match status" value="1"/>
</dbReference>
<dbReference type="InterPro" id="IPR044730">
    <property type="entry name" value="RNase_H-like_dom_plant"/>
</dbReference>
<reference evidence="2 3" key="2">
    <citation type="journal article" date="2017" name="Genome Biol.">
        <title>New reference genome sequences of hot pepper reveal the massive evolution of plant disease-resistance genes by retroduplication.</title>
        <authorList>
            <person name="Kim S."/>
            <person name="Park J."/>
            <person name="Yeom S.I."/>
            <person name="Kim Y.M."/>
            <person name="Seo E."/>
            <person name="Kim K.T."/>
            <person name="Kim M.S."/>
            <person name="Lee J.M."/>
            <person name="Cheong K."/>
            <person name="Shin H.S."/>
            <person name="Kim S.B."/>
            <person name="Han K."/>
            <person name="Lee J."/>
            <person name="Park M."/>
            <person name="Lee H.A."/>
            <person name="Lee H.Y."/>
            <person name="Lee Y."/>
            <person name="Oh S."/>
            <person name="Lee J.H."/>
            <person name="Choi E."/>
            <person name="Choi E."/>
            <person name="Lee S.E."/>
            <person name="Jeon J."/>
            <person name="Kim H."/>
            <person name="Choi G."/>
            <person name="Song H."/>
            <person name="Lee J."/>
            <person name="Lee S.C."/>
            <person name="Kwon J.K."/>
            <person name="Lee H.Y."/>
            <person name="Koo N."/>
            <person name="Hong Y."/>
            <person name="Kim R.W."/>
            <person name="Kang W.H."/>
            <person name="Huh J.H."/>
            <person name="Kang B.C."/>
            <person name="Yang T.J."/>
            <person name="Lee Y.H."/>
            <person name="Bennetzen J.L."/>
            <person name="Choi D."/>
        </authorList>
    </citation>
    <scope>NUCLEOTIDE SEQUENCE [LARGE SCALE GENOMIC DNA]</scope>
    <source>
        <strain evidence="3">cv. CM334</strain>
    </source>
</reference>
<feature type="domain" description="RNase H type-1" evidence="1">
    <location>
        <begin position="88"/>
        <end position="176"/>
    </location>
</feature>
<gene>
    <name evidence="2" type="ORF">T459_25972</name>
</gene>
<sequence length="176" mass="20094">MELLSLGEGLELVEEFSQTPTEINIDSLKVLNMLSSDNLLYNDIIDDSRTKRRSLGNLKIWNWPEVVEKMRNYTPELHYQKVVWKMSEINKLKCNTGGACSGNPGWSSISFCISNGKGELIYARSQQIGWSTNMEVESRAIEEALNYCQEKELVEITLETDSLILANMITIQWQVP</sequence>
<protein>
    <recommendedName>
        <fullName evidence="1">RNase H type-1 domain-containing protein</fullName>
    </recommendedName>
</protein>
<dbReference type="AlphaFoldDB" id="A0A2G2YM90"/>
<dbReference type="PANTHER" id="PTHR47723:SF24">
    <property type="entry name" value="RNASE H TYPE-1 DOMAIN-CONTAINING PROTEIN"/>
    <property type="match status" value="1"/>
</dbReference>
<organism evidence="2 3">
    <name type="scientific">Capsicum annuum</name>
    <name type="common">Capsicum pepper</name>
    <dbReference type="NCBI Taxonomy" id="4072"/>
    <lineage>
        <taxon>Eukaryota</taxon>
        <taxon>Viridiplantae</taxon>
        <taxon>Streptophyta</taxon>
        <taxon>Embryophyta</taxon>
        <taxon>Tracheophyta</taxon>
        <taxon>Spermatophyta</taxon>
        <taxon>Magnoliopsida</taxon>
        <taxon>eudicotyledons</taxon>
        <taxon>Gunneridae</taxon>
        <taxon>Pentapetalae</taxon>
        <taxon>asterids</taxon>
        <taxon>lamiids</taxon>
        <taxon>Solanales</taxon>
        <taxon>Solanaceae</taxon>
        <taxon>Solanoideae</taxon>
        <taxon>Capsiceae</taxon>
        <taxon>Capsicum</taxon>
    </lineage>
</organism>
<accession>A0A2G2YM90</accession>
<dbReference type="PROSITE" id="PS50879">
    <property type="entry name" value="RNASE_H_1"/>
    <property type="match status" value="1"/>
</dbReference>
<evidence type="ECO:0000313" key="2">
    <source>
        <dbReference type="EMBL" id="PHT70868.1"/>
    </source>
</evidence>
<keyword evidence="3" id="KW-1185">Reference proteome</keyword>
<name>A0A2G2YM90_CAPAN</name>
<evidence type="ECO:0000259" key="1">
    <source>
        <dbReference type="PROSITE" id="PS50879"/>
    </source>
</evidence>
<dbReference type="SUPFAM" id="SSF53098">
    <property type="entry name" value="Ribonuclease H-like"/>
    <property type="match status" value="1"/>
</dbReference>